<proteinExistence type="predicted"/>
<evidence type="ECO:0000313" key="3">
    <source>
        <dbReference type="EMBL" id="MEQ7848732.1"/>
    </source>
</evidence>
<sequence>MSPRPPGRAHRARSPRRAAGALVLALLLTTGACTDEAPDGGDPPAAGASSAPAATGPASAPVVVRTGEVVGRLPAARREGVVQRVGQVVADWYAAAFLDGPWPRSDVRDAFPGFTAGAREAARAERARTSAASLGEGVDAVRAARQRVVVDLLAHGGRVRGATARVLLDYVPLSGADEQVARRVQGRLSLTWDGDAWRVFAYDLTQGRLTRAGEGAR</sequence>
<feature type="signal peptide" evidence="2">
    <location>
        <begin position="1"/>
        <end position="34"/>
    </location>
</feature>
<feature type="compositionally biased region" description="Low complexity" evidence="1">
    <location>
        <begin position="40"/>
        <end position="59"/>
    </location>
</feature>
<accession>A0ABV1P1W1</accession>
<protein>
    <recommendedName>
        <fullName evidence="5">SnoaL-like domain-containing protein</fullName>
    </recommendedName>
</protein>
<organism evidence="3 4">
    <name type="scientific">Nocardioides kribbensis</name>
    <dbReference type="NCBI Taxonomy" id="305517"/>
    <lineage>
        <taxon>Bacteria</taxon>
        <taxon>Bacillati</taxon>
        <taxon>Actinomycetota</taxon>
        <taxon>Actinomycetes</taxon>
        <taxon>Propionibacteriales</taxon>
        <taxon>Nocardioidaceae</taxon>
        <taxon>Nocardioides</taxon>
    </lineage>
</organism>
<evidence type="ECO:0000256" key="1">
    <source>
        <dbReference type="SAM" id="MobiDB-lite"/>
    </source>
</evidence>
<gene>
    <name evidence="3" type="ORF">V6R90_15730</name>
</gene>
<keyword evidence="2" id="KW-0732">Signal</keyword>
<dbReference type="Proteomes" id="UP001482520">
    <property type="component" value="Unassembled WGS sequence"/>
</dbReference>
<comment type="caution">
    <text evidence="3">The sequence shown here is derived from an EMBL/GenBank/DDBJ whole genome shotgun (WGS) entry which is preliminary data.</text>
</comment>
<dbReference type="RefSeq" id="WP_349805216.1">
    <property type="nucleotide sequence ID" value="NZ_JBEGDP010000021.1"/>
</dbReference>
<evidence type="ECO:0000313" key="4">
    <source>
        <dbReference type="Proteomes" id="UP001482520"/>
    </source>
</evidence>
<evidence type="ECO:0000256" key="2">
    <source>
        <dbReference type="SAM" id="SignalP"/>
    </source>
</evidence>
<evidence type="ECO:0008006" key="5">
    <source>
        <dbReference type="Google" id="ProtNLM"/>
    </source>
</evidence>
<feature type="chain" id="PRO_5046907657" description="SnoaL-like domain-containing protein" evidence="2">
    <location>
        <begin position="35"/>
        <end position="217"/>
    </location>
</feature>
<name>A0ABV1P1W1_9ACTN</name>
<dbReference type="EMBL" id="JBEGDP010000021">
    <property type="protein sequence ID" value="MEQ7848732.1"/>
    <property type="molecule type" value="Genomic_DNA"/>
</dbReference>
<keyword evidence="4" id="KW-1185">Reference proteome</keyword>
<reference evidence="3 4" key="1">
    <citation type="submission" date="2024-02" db="EMBL/GenBank/DDBJ databases">
        <title>Full genome sequence of Nocardioides kribbensis.</title>
        <authorList>
            <person name="Poletto B.L."/>
            <person name="Silva G."/>
            <person name="Galante D."/>
            <person name="Campos K.R."/>
            <person name="Santos M.B.N."/>
            <person name="Sacchi C.T."/>
        </authorList>
    </citation>
    <scope>NUCLEOTIDE SEQUENCE [LARGE SCALE GENOMIC DNA]</scope>
    <source>
        <strain evidence="3 4">O4R</strain>
    </source>
</reference>
<dbReference type="PROSITE" id="PS51257">
    <property type="entry name" value="PROKAR_LIPOPROTEIN"/>
    <property type="match status" value="1"/>
</dbReference>
<feature type="region of interest" description="Disordered" evidence="1">
    <location>
        <begin position="34"/>
        <end position="59"/>
    </location>
</feature>